<gene>
    <name evidence="8" type="ORF">Ahu01nite_037440</name>
</gene>
<evidence type="ECO:0000259" key="7">
    <source>
        <dbReference type="PROSITE" id="PS51012"/>
    </source>
</evidence>
<evidence type="ECO:0000256" key="2">
    <source>
        <dbReference type="ARBA" id="ARBA00022692"/>
    </source>
</evidence>
<dbReference type="PANTHER" id="PTHR43027:SF2">
    <property type="entry name" value="TRANSPORT PERMEASE PROTEIN"/>
    <property type="match status" value="1"/>
</dbReference>
<comment type="caution">
    <text evidence="8">The sequence shown here is derived from an EMBL/GenBank/DDBJ whole genome shotgun (WGS) entry which is preliminary data.</text>
</comment>
<evidence type="ECO:0000256" key="5">
    <source>
        <dbReference type="ARBA" id="ARBA00023251"/>
    </source>
</evidence>
<organism evidence="8 9">
    <name type="scientific">Winogradskya humida</name>
    <dbReference type="NCBI Taxonomy" id="113566"/>
    <lineage>
        <taxon>Bacteria</taxon>
        <taxon>Bacillati</taxon>
        <taxon>Actinomycetota</taxon>
        <taxon>Actinomycetes</taxon>
        <taxon>Micromonosporales</taxon>
        <taxon>Micromonosporaceae</taxon>
        <taxon>Winogradskya</taxon>
    </lineage>
</organism>
<feature type="transmembrane region" description="Helical" evidence="6">
    <location>
        <begin position="167"/>
        <end position="186"/>
    </location>
</feature>
<evidence type="ECO:0000256" key="4">
    <source>
        <dbReference type="ARBA" id="ARBA00023136"/>
    </source>
</evidence>
<proteinExistence type="inferred from homology"/>
<dbReference type="Pfam" id="PF01061">
    <property type="entry name" value="ABC2_membrane"/>
    <property type="match status" value="1"/>
</dbReference>
<feature type="transmembrane region" description="Helical" evidence="6">
    <location>
        <begin position="139"/>
        <end position="160"/>
    </location>
</feature>
<comment type="subcellular location">
    <subcellularLocation>
        <location evidence="6">Cell membrane</location>
        <topology evidence="6">Multi-pass membrane protein</topology>
    </subcellularLocation>
    <subcellularLocation>
        <location evidence="1">Membrane</location>
        <topology evidence="1">Multi-pass membrane protein</topology>
    </subcellularLocation>
</comment>
<dbReference type="PIRSF" id="PIRSF006648">
    <property type="entry name" value="DrrB"/>
    <property type="match status" value="1"/>
</dbReference>
<dbReference type="InterPro" id="IPR047817">
    <property type="entry name" value="ABC2_TM_bact-type"/>
</dbReference>
<evidence type="ECO:0000313" key="9">
    <source>
        <dbReference type="Proteomes" id="UP000603200"/>
    </source>
</evidence>
<comment type="similarity">
    <text evidence="6">Belongs to the ABC-2 integral membrane protein family.</text>
</comment>
<keyword evidence="3 6" id="KW-1133">Transmembrane helix</keyword>
<dbReference type="InterPro" id="IPR052902">
    <property type="entry name" value="ABC-2_transporter"/>
</dbReference>
<accession>A0ABQ3ZPX7</accession>
<reference evidence="8 9" key="1">
    <citation type="submission" date="2021-01" db="EMBL/GenBank/DDBJ databases">
        <title>Whole genome shotgun sequence of Actinoplanes humidus NBRC 14915.</title>
        <authorList>
            <person name="Komaki H."/>
            <person name="Tamura T."/>
        </authorList>
    </citation>
    <scope>NUCLEOTIDE SEQUENCE [LARGE SCALE GENOMIC DNA]</scope>
    <source>
        <strain evidence="8 9">NBRC 14915</strain>
    </source>
</reference>
<feature type="transmembrane region" description="Helical" evidence="6">
    <location>
        <begin position="20"/>
        <end position="37"/>
    </location>
</feature>
<feature type="domain" description="ABC transmembrane type-2" evidence="7">
    <location>
        <begin position="20"/>
        <end position="246"/>
    </location>
</feature>
<feature type="transmembrane region" description="Helical" evidence="6">
    <location>
        <begin position="222"/>
        <end position="243"/>
    </location>
</feature>
<evidence type="ECO:0000256" key="1">
    <source>
        <dbReference type="ARBA" id="ARBA00004141"/>
    </source>
</evidence>
<dbReference type="PROSITE" id="PS51012">
    <property type="entry name" value="ABC_TM2"/>
    <property type="match status" value="1"/>
</dbReference>
<dbReference type="InterPro" id="IPR000412">
    <property type="entry name" value="ABC_2_transport"/>
</dbReference>
<keyword evidence="4 6" id="KW-0472">Membrane</keyword>
<keyword evidence="2 6" id="KW-0812">Transmembrane</keyword>
<evidence type="ECO:0000256" key="6">
    <source>
        <dbReference type="RuleBase" id="RU361157"/>
    </source>
</evidence>
<dbReference type="InterPro" id="IPR013525">
    <property type="entry name" value="ABC2_TM"/>
</dbReference>
<protein>
    <recommendedName>
        <fullName evidence="6">Transport permease protein</fullName>
    </recommendedName>
</protein>
<evidence type="ECO:0000256" key="3">
    <source>
        <dbReference type="ARBA" id="ARBA00022989"/>
    </source>
</evidence>
<feature type="transmembrane region" description="Helical" evidence="6">
    <location>
        <begin position="101"/>
        <end position="127"/>
    </location>
</feature>
<sequence>MSIFAKLTRSELRLFLREPVQVFFTLFFPTVLIAILGNIPDFGKPDPALGGARVIDLYVAIAVVFTLGMLGLQVAPLALATYRERGILRRIATTPVRPVTLLGAQLAMNLLIAIVSVALVLTVGRLAFDVALPRQADGFVIAFLLTAGTAFTVGLLVAAVAPSGKTANSIGTFLFFPLMFFAGLWTPREVFPGLLRTISDLSPLGAGERALHAAMTGSWPSWGSLTVLLAYMLVLGIAAARLFRWE</sequence>
<name>A0ABQ3ZPX7_9ACTN</name>
<keyword evidence="9" id="KW-1185">Reference proteome</keyword>
<dbReference type="EMBL" id="BOMN01000041">
    <property type="protein sequence ID" value="GIE20642.1"/>
    <property type="molecule type" value="Genomic_DNA"/>
</dbReference>
<dbReference type="PANTHER" id="PTHR43027">
    <property type="entry name" value="DOXORUBICIN RESISTANCE ABC TRANSPORTER PERMEASE PROTEIN DRRC-RELATED"/>
    <property type="match status" value="1"/>
</dbReference>
<feature type="transmembrane region" description="Helical" evidence="6">
    <location>
        <begin position="57"/>
        <end position="80"/>
    </location>
</feature>
<dbReference type="RefSeq" id="WP_203837781.1">
    <property type="nucleotide sequence ID" value="NZ_BAAATV010000008.1"/>
</dbReference>
<keyword evidence="6" id="KW-0813">Transport</keyword>
<keyword evidence="6" id="KW-1003">Cell membrane</keyword>
<keyword evidence="5" id="KW-0046">Antibiotic resistance</keyword>
<dbReference type="Proteomes" id="UP000603200">
    <property type="component" value="Unassembled WGS sequence"/>
</dbReference>
<evidence type="ECO:0000313" key="8">
    <source>
        <dbReference type="EMBL" id="GIE20642.1"/>
    </source>
</evidence>